<dbReference type="GO" id="GO:0004673">
    <property type="term" value="F:protein histidine kinase activity"/>
    <property type="evidence" value="ECO:0007669"/>
    <property type="project" value="UniProtKB-EC"/>
</dbReference>
<evidence type="ECO:0000256" key="2">
    <source>
        <dbReference type="ARBA" id="ARBA00022679"/>
    </source>
</evidence>
<evidence type="ECO:0000313" key="9">
    <source>
        <dbReference type="EMBL" id="MPM83917.1"/>
    </source>
</evidence>
<dbReference type="PANTHER" id="PTHR43065:SF10">
    <property type="entry name" value="PEROXIDE STRESS-ACTIVATED HISTIDINE KINASE MAK3"/>
    <property type="match status" value="1"/>
</dbReference>
<protein>
    <submittedName>
        <fullName evidence="9">Signal transduction histidine-protein kinase BaeS</fullName>
        <ecNumber evidence="9">2.7.13.3</ecNumber>
    </submittedName>
</protein>
<dbReference type="PANTHER" id="PTHR43065">
    <property type="entry name" value="SENSOR HISTIDINE KINASE"/>
    <property type="match status" value="1"/>
</dbReference>
<evidence type="ECO:0000256" key="4">
    <source>
        <dbReference type="ARBA" id="ARBA00022777"/>
    </source>
</evidence>
<evidence type="ECO:0000256" key="7">
    <source>
        <dbReference type="SAM" id="Coils"/>
    </source>
</evidence>
<dbReference type="EMBL" id="VSSQ01032604">
    <property type="protein sequence ID" value="MPM83917.1"/>
    <property type="molecule type" value="Genomic_DNA"/>
</dbReference>
<comment type="caution">
    <text evidence="9">The sequence shown here is derived from an EMBL/GenBank/DDBJ whole genome shotgun (WGS) entry which is preliminary data.</text>
</comment>
<dbReference type="GO" id="GO:0000160">
    <property type="term" value="P:phosphorelay signal transduction system"/>
    <property type="evidence" value="ECO:0007669"/>
    <property type="project" value="UniProtKB-KW"/>
</dbReference>
<gene>
    <name evidence="9" type="primary">baeS_5</name>
    <name evidence="9" type="ORF">SDC9_130987</name>
</gene>
<evidence type="ECO:0000259" key="8">
    <source>
        <dbReference type="PROSITE" id="PS50109"/>
    </source>
</evidence>
<dbReference type="PROSITE" id="PS50109">
    <property type="entry name" value="HIS_KIN"/>
    <property type="match status" value="1"/>
</dbReference>
<reference evidence="9" key="1">
    <citation type="submission" date="2019-08" db="EMBL/GenBank/DDBJ databases">
        <authorList>
            <person name="Kucharzyk K."/>
            <person name="Murdoch R.W."/>
            <person name="Higgins S."/>
            <person name="Loffler F."/>
        </authorList>
    </citation>
    <scope>NUCLEOTIDE SEQUENCE</scope>
</reference>
<keyword evidence="7" id="KW-0175">Coiled coil</keyword>
<dbReference type="InterPro" id="IPR005467">
    <property type="entry name" value="His_kinase_dom"/>
</dbReference>
<keyword evidence="2 9" id="KW-0808">Transferase</keyword>
<dbReference type="InterPro" id="IPR003594">
    <property type="entry name" value="HATPase_dom"/>
</dbReference>
<keyword evidence="6" id="KW-0902">Two-component regulatory system</keyword>
<evidence type="ECO:0000256" key="5">
    <source>
        <dbReference type="ARBA" id="ARBA00022840"/>
    </source>
</evidence>
<feature type="coiled-coil region" evidence="7">
    <location>
        <begin position="5"/>
        <end position="33"/>
    </location>
</feature>
<sequence length="170" mass="19347">MYAEIEKINELIHENMENIKKDEKEEKKEMSDAGAIIEAVFNKYSRVYDRKFEIENNCENTLVNVKDELLESLFNNIVKNAVEATENGDLIKTEMKKRYNKIAITISDTGCGISDKDIERIGDLFYTTKKGGSGVGLFMCKRITEKNGGRFKVAHNKPKGTIITVELNTK</sequence>
<dbReference type="SUPFAM" id="SSF55874">
    <property type="entry name" value="ATPase domain of HSP90 chaperone/DNA topoisomerase II/histidine kinase"/>
    <property type="match status" value="1"/>
</dbReference>
<dbReference type="InterPro" id="IPR036890">
    <property type="entry name" value="HATPase_C_sf"/>
</dbReference>
<dbReference type="GO" id="GO:0005524">
    <property type="term" value="F:ATP binding"/>
    <property type="evidence" value="ECO:0007669"/>
    <property type="project" value="UniProtKB-KW"/>
</dbReference>
<organism evidence="9">
    <name type="scientific">bioreactor metagenome</name>
    <dbReference type="NCBI Taxonomy" id="1076179"/>
    <lineage>
        <taxon>unclassified sequences</taxon>
        <taxon>metagenomes</taxon>
        <taxon>ecological metagenomes</taxon>
    </lineage>
</organism>
<dbReference type="InterPro" id="IPR004358">
    <property type="entry name" value="Sig_transdc_His_kin-like_C"/>
</dbReference>
<dbReference type="EC" id="2.7.13.3" evidence="9"/>
<keyword evidence="1" id="KW-0597">Phosphoprotein</keyword>
<evidence type="ECO:0000256" key="1">
    <source>
        <dbReference type="ARBA" id="ARBA00022553"/>
    </source>
</evidence>
<evidence type="ECO:0000256" key="3">
    <source>
        <dbReference type="ARBA" id="ARBA00022741"/>
    </source>
</evidence>
<proteinExistence type="predicted"/>
<dbReference type="AlphaFoldDB" id="A0A645D421"/>
<dbReference type="PRINTS" id="PR00344">
    <property type="entry name" value="BCTRLSENSOR"/>
</dbReference>
<accession>A0A645D421</accession>
<keyword evidence="4 9" id="KW-0418">Kinase</keyword>
<dbReference type="Gene3D" id="3.30.565.10">
    <property type="entry name" value="Histidine kinase-like ATPase, C-terminal domain"/>
    <property type="match status" value="1"/>
</dbReference>
<dbReference type="SMART" id="SM00387">
    <property type="entry name" value="HATPase_c"/>
    <property type="match status" value="1"/>
</dbReference>
<evidence type="ECO:0000256" key="6">
    <source>
        <dbReference type="ARBA" id="ARBA00023012"/>
    </source>
</evidence>
<feature type="domain" description="Histidine kinase" evidence="8">
    <location>
        <begin position="1"/>
        <end position="170"/>
    </location>
</feature>
<keyword evidence="5" id="KW-0067">ATP-binding</keyword>
<dbReference type="Pfam" id="PF02518">
    <property type="entry name" value="HATPase_c"/>
    <property type="match status" value="1"/>
</dbReference>
<name>A0A645D421_9ZZZZ</name>
<keyword evidence="3" id="KW-0547">Nucleotide-binding</keyword>